<sequence length="40" mass="4512">MIVTVKSIDRVIPLLSRITVDSVLISELLTENAIIFELTR</sequence>
<evidence type="ECO:0000313" key="2">
    <source>
        <dbReference type="Proteomes" id="UP000017127"/>
    </source>
</evidence>
<comment type="caution">
    <text evidence="1">The sequence shown here is derived from an EMBL/GenBank/DDBJ whole genome shotgun (WGS) entry which is preliminary data.</text>
</comment>
<gene>
    <name evidence="1" type="ORF">M595_5026</name>
</gene>
<name>U7QAY7_9CYAN</name>
<dbReference type="AlphaFoldDB" id="U7QAY7"/>
<dbReference type="Proteomes" id="UP000017127">
    <property type="component" value="Unassembled WGS sequence"/>
</dbReference>
<proteinExistence type="predicted"/>
<evidence type="ECO:0000313" key="1">
    <source>
        <dbReference type="EMBL" id="ERT05009.1"/>
    </source>
</evidence>
<organism evidence="1 2">
    <name type="scientific">Lyngbya aestuarii BL J</name>
    <dbReference type="NCBI Taxonomy" id="1348334"/>
    <lineage>
        <taxon>Bacteria</taxon>
        <taxon>Bacillati</taxon>
        <taxon>Cyanobacteriota</taxon>
        <taxon>Cyanophyceae</taxon>
        <taxon>Oscillatoriophycideae</taxon>
        <taxon>Oscillatoriales</taxon>
        <taxon>Microcoleaceae</taxon>
        <taxon>Lyngbya</taxon>
    </lineage>
</organism>
<reference evidence="1 2" key="1">
    <citation type="journal article" date="2013" name="Front. Microbiol.">
        <title>Comparative genomic analyses of the cyanobacterium, Lyngbya aestuarii BL J, a powerful hydrogen producer.</title>
        <authorList>
            <person name="Kothari A."/>
            <person name="Vaughn M."/>
            <person name="Garcia-Pichel F."/>
        </authorList>
    </citation>
    <scope>NUCLEOTIDE SEQUENCE [LARGE SCALE GENOMIC DNA]</scope>
    <source>
        <strain evidence="1 2">BL J</strain>
    </source>
</reference>
<accession>U7QAY7</accession>
<keyword evidence="2" id="KW-1185">Reference proteome</keyword>
<protein>
    <submittedName>
        <fullName evidence="1">Uncharacterized protein</fullName>
    </submittedName>
</protein>
<dbReference type="EMBL" id="AUZM01000071">
    <property type="protein sequence ID" value="ERT05009.1"/>
    <property type="molecule type" value="Genomic_DNA"/>
</dbReference>